<accession>A0A1M6EZ69</accession>
<dbReference type="InterPro" id="IPR044023">
    <property type="entry name" value="Ig_7"/>
</dbReference>
<dbReference type="eggNOG" id="COG4932">
    <property type="taxonomic scope" value="Bacteria"/>
</dbReference>
<proteinExistence type="predicted"/>
<dbReference type="RefSeq" id="WP_072794746.1">
    <property type="nucleotide sequence ID" value="NZ_FQYK01000005.1"/>
</dbReference>
<dbReference type="STRING" id="1178825.SAMN05216261_2104"/>
<protein>
    <submittedName>
        <fullName evidence="2">Gliding motility-associated C-terminal domain-containing protein</fullName>
    </submittedName>
</protein>
<sequence length="713" mass="74526">TGSDVNLTALTIGNYNFTYTITDANGCTNSSTVTIIVEDAPESGTALTPVAFCIAEITTGQTYDLFDLLSDEDQSGTWNDDDGSGALSGNVVTLDGLAAGTYNYTYDVAAIGTCDDVNVTVSIIINDTSAPSATTPQEFCDTATVVDLVATGTSIQWYDAMTGGNLLPDTTALVDGQMYYATQTDATTGCESSLRTAVMATIYQSPDAGAPNATAIVSCNDNSNIDLFTGLDGSQDSGGTWSNDDGVGTLAGNVFDATGVAAGTYSFTYLVTASAPCLDDSETITITIEEPLNAGSNIDPTLDICSNDGTTDLFTLLGGADTGGVWSPALASTTGVFDPLVDLDGTYTYTLTNSCGTFTNQVIITVTLAPNAGADNTLTICAGDDPTDLFDLLGTGAQSGGAWSPALTSGTGVFDPAVDASGTYAYTVTAVAPCSPDSVAEIAVTVNDSPTIIVLDPNPEYCLANNPTVAGLSISIRPTGIVNWYDDLALTIPVLSTDALIDGEDYYATQTNSTGCESSIPVQIIPTINDTPTPTLIDPSIEYCINDDPTIETLSLNIVEYDSAQDNLAWYDVQTGGVAIDSNSLLTNITYYVALIDATTGCESSVRLMVTPDLTACGKISLPDGFSPNGDGTNDTYEVDNLSILYPNFEIEIYNRNGNIVYKGNANTPRFDGTSNQGRIVAKGDLPVGVYFYIFRFNDGETKPEQGRLYLSR</sequence>
<dbReference type="AlphaFoldDB" id="A0A1M6EZ69"/>
<dbReference type="Pfam" id="PF19081">
    <property type="entry name" value="Ig_7"/>
    <property type="match status" value="1"/>
</dbReference>
<evidence type="ECO:0000259" key="1">
    <source>
        <dbReference type="Pfam" id="PF19081"/>
    </source>
</evidence>
<reference evidence="2 3" key="1">
    <citation type="submission" date="2016-11" db="EMBL/GenBank/DDBJ databases">
        <authorList>
            <person name="Jaros S."/>
            <person name="Januszkiewicz K."/>
            <person name="Wedrychowicz H."/>
        </authorList>
    </citation>
    <scope>NUCLEOTIDE SEQUENCE [LARGE SCALE GENOMIC DNA]</scope>
    <source>
        <strain evidence="2 3">CGMCC 1.12213</strain>
    </source>
</reference>
<feature type="domain" description="Ig-like" evidence="1">
    <location>
        <begin position="130"/>
        <end position="202"/>
    </location>
</feature>
<feature type="non-terminal residue" evidence="2">
    <location>
        <position position="1"/>
    </location>
</feature>
<gene>
    <name evidence="2" type="ORF">SAMN05216261_2104</name>
</gene>
<dbReference type="Gene3D" id="2.60.40.10">
    <property type="entry name" value="Immunoglobulins"/>
    <property type="match status" value="1"/>
</dbReference>
<dbReference type="InterPro" id="IPR013783">
    <property type="entry name" value="Ig-like_fold"/>
</dbReference>
<evidence type="ECO:0000313" key="3">
    <source>
        <dbReference type="Proteomes" id="UP000184396"/>
    </source>
</evidence>
<keyword evidence="3" id="KW-1185">Reference proteome</keyword>
<dbReference type="NCBIfam" id="TIGR04131">
    <property type="entry name" value="Bac_Flav_CTERM"/>
    <property type="match status" value="1"/>
</dbReference>
<evidence type="ECO:0000313" key="2">
    <source>
        <dbReference type="EMBL" id="SHI90691.1"/>
    </source>
</evidence>
<name>A0A1M6EZ69_9FLAO</name>
<dbReference type="Proteomes" id="UP000184396">
    <property type="component" value="Unassembled WGS sequence"/>
</dbReference>
<dbReference type="InterPro" id="IPR026341">
    <property type="entry name" value="T9SS_type_B"/>
</dbReference>
<dbReference type="eggNOG" id="COG1361">
    <property type="taxonomic scope" value="Bacteria"/>
</dbReference>
<dbReference type="EMBL" id="FQYK01000005">
    <property type="protein sequence ID" value="SHI90691.1"/>
    <property type="molecule type" value="Genomic_DNA"/>
</dbReference>
<dbReference type="Pfam" id="PF13585">
    <property type="entry name" value="CHU_C"/>
    <property type="match status" value="1"/>
</dbReference>
<dbReference type="OrthoDB" id="1236981at2"/>
<organism evidence="2 3">
    <name type="scientific">Algibacter luteus</name>
    <dbReference type="NCBI Taxonomy" id="1178825"/>
    <lineage>
        <taxon>Bacteria</taxon>
        <taxon>Pseudomonadati</taxon>
        <taxon>Bacteroidota</taxon>
        <taxon>Flavobacteriia</taxon>
        <taxon>Flavobacteriales</taxon>
        <taxon>Flavobacteriaceae</taxon>
        <taxon>Algibacter</taxon>
    </lineage>
</organism>